<keyword evidence="1" id="KW-0812">Transmembrane</keyword>
<keyword evidence="1" id="KW-1133">Transmembrane helix</keyword>
<accession>A0A1K1SLH2</accession>
<feature type="transmembrane region" description="Helical" evidence="1">
    <location>
        <begin position="6"/>
        <end position="26"/>
    </location>
</feature>
<reference evidence="3 5" key="2">
    <citation type="submission" date="2023-11" db="EMBL/GenBank/DDBJ databases">
        <title>MicrobeMod: A computational toolkit for identifying prokaryotic methylation and restriction-modification with nanopore sequencing.</title>
        <authorList>
            <person name="Crits-Christoph A."/>
            <person name="Kang S.C."/>
            <person name="Lee H."/>
            <person name="Ostrov N."/>
        </authorList>
    </citation>
    <scope>NUCLEOTIDE SEQUENCE [LARGE SCALE GENOMIC DNA]</scope>
    <source>
        <strain evidence="3 5">ATCC 23090</strain>
    </source>
</reference>
<feature type="transmembrane region" description="Helical" evidence="1">
    <location>
        <begin position="33"/>
        <end position="51"/>
    </location>
</feature>
<evidence type="ECO:0000313" key="3">
    <source>
        <dbReference type="EMBL" id="WQG90494.1"/>
    </source>
</evidence>
<name>A0A1K1SLH2_9BACT</name>
<sequence length="142" mass="15810">MRANLFSAAYVISNVGAIIILLLSIWYKKAGTILVALLFLAAALINAWQAIYEPDRYNIYELVAALPVYEYFIRDVFLIHIKLYILILMVFQLLVGLSILYNKKWSIVVAGIYLLALAPLGAGSSFPCSVILAAACMVLFFK</sequence>
<keyword evidence="5" id="KW-1185">Reference proteome</keyword>
<reference evidence="2 4" key="1">
    <citation type="submission" date="2016-11" db="EMBL/GenBank/DDBJ databases">
        <authorList>
            <person name="Jaros S."/>
            <person name="Januszkiewicz K."/>
            <person name="Wedrychowicz H."/>
        </authorList>
    </citation>
    <scope>NUCLEOTIDE SEQUENCE [LARGE SCALE GENOMIC DNA]</scope>
    <source>
        <strain evidence="2 4">DSM 784</strain>
    </source>
</reference>
<feature type="transmembrane region" description="Helical" evidence="1">
    <location>
        <begin position="81"/>
        <end position="101"/>
    </location>
</feature>
<feature type="transmembrane region" description="Helical" evidence="1">
    <location>
        <begin position="107"/>
        <end position="140"/>
    </location>
</feature>
<keyword evidence="1" id="KW-0472">Membrane</keyword>
<dbReference type="Proteomes" id="UP001326715">
    <property type="component" value="Chromosome"/>
</dbReference>
<dbReference type="EMBL" id="FPIZ01000026">
    <property type="protein sequence ID" value="SFW85272.1"/>
    <property type="molecule type" value="Genomic_DNA"/>
</dbReference>
<dbReference type="EMBL" id="CP140154">
    <property type="protein sequence ID" value="WQG90494.1"/>
    <property type="molecule type" value="Genomic_DNA"/>
</dbReference>
<proteinExistence type="predicted"/>
<organism evidence="2 4">
    <name type="scientific">Chitinophaga sancti</name>
    <dbReference type="NCBI Taxonomy" id="1004"/>
    <lineage>
        <taxon>Bacteria</taxon>
        <taxon>Pseudomonadati</taxon>
        <taxon>Bacteroidota</taxon>
        <taxon>Chitinophagia</taxon>
        <taxon>Chitinophagales</taxon>
        <taxon>Chitinophagaceae</taxon>
        <taxon>Chitinophaga</taxon>
    </lineage>
</organism>
<dbReference type="Proteomes" id="UP000183788">
    <property type="component" value="Unassembled WGS sequence"/>
</dbReference>
<evidence type="ECO:0000313" key="5">
    <source>
        <dbReference type="Proteomes" id="UP001326715"/>
    </source>
</evidence>
<dbReference type="OrthoDB" id="676647at2"/>
<evidence type="ECO:0000313" key="4">
    <source>
        <dbReference type="Proteomes" id="UP000183788"/>
    </source>
</evidence>
<evidence type="ECO:0000313" key="2">
    <source>
        <dbReference type="EMBL" id="SFW85272.1"/>
    </source>
</evidence>
<gene>
    <name evidence="2" type="ORF">SAMN05661012_05694</name>
    <name evidence="3" type="ORF">SR876_03225</name>
</gene>
<dbReference type="AlphaFoldDB" id="A0A1K1SLH2"/>
<evidence type="ECO:0000256" key="1">
    <source>
        <dbReference type="SAM" id="Phobius"/>
    </source>
</evidence>
<protein>
    <submittedName>
        <fullName evidence="2">Uncharacterized protein</fullName>
    </submittedName>
</protein>
<dbReference type="RefSeq" id="WP_072364953.1">
    <property type="nucleotide sequence ID" value="NZ_CP139972.1"/>
</dbReference>